<evidence type="ECO:0000313" key="2">
    <source>
        <dbReference type="EMBL" id="KAH7130271.1"/>
    </source>
</evidence>
<dbReference type="Proteomes" id="UP000700596">
    <property type="component" value="Unassembled WGS sequence"/>
</dbReference>
<dbReference type="SUPFAM" id="SSF69065">
    <property type="entry name" value="RNase III domain-like"/>
    <property type="match status" value="1"/>
</dbReference>
<accession>A0A9P9E5E1</accession>
<dbReference type="PROSITE" id="PS50142">
    <property type="entry name" value="RNASE_3_2"/>
    <property type="match status" value="1"/>
</dbReference>
<dbReference type="EMBL" id="JAGMWT010000004">
    <property type="protein sequence ID" value="KAH7130271.1"/>
    <property type="molecule type" value="Genomic_DNA"/>
</dbReference>
<proteinExistence type="predicted"/>
<dbReference type="GO" id="GO:0006396">
    <property type="term" value="P:RNA processing"/>
    <property type="evidence" value="ECO:0007669"/>
    <property type="project" value="InterPro"/>
</dbReference>
<evidence type="ECO:0000313" key="3">
    <source>
        <dbReference type="Proteomes" id="UP000700596"/>
    </source>
</evidence>
<comment type="caution">
    <text evidence="2">The sequence shown here is derived from an EMBL/GenBank/DDBJ whole genome shotgun (WGS) entry which is preliminary data.</text>
</comment>
<dbReference type="AlphaFoldDB" id="A0A9P9E5E1"/>
<organism evidence="2 3">
    <name type="scientific">Dendryphion nanum</name>
    <dbReference type="NCBI Taxonomy" id="256645"/>
    <lineage>
        <taxon>Eukaryota</taxon>
        <taxon>Fungi</taxon>
        <taxon>Dikarya</taxon>
        <taxon>Ascomycota</taxon>
        <taxon>Pezizomycotina</taxon>
        <taxon>Dothideomycetes</taxon>
        <taxon>Pleosporomycetidae</taxon>
        <taxon>Pleosporales</taxon>
        <taxon>Torulaceae</taxon>
        <taxon>Dendryphion</taxon>
    </lineage>
</organism>
<reference evidence="2" key="1">
    <citation type="journal article" date="2021" name="Nat. Commun.">
        <title>Genetic determinants of endophytism in the Arabidopsis root mycobiome.</title>
        <authorList>
            <person name="Mesny F."/>
            <person name="Miyauchi S."/>
            <person name="Thiergart T."/>
            <person name="Pickel B."/>
            <person name="Atanasova L."/>
            <person name="Karlsson M."/>
            <person name="Huettel B."/>
            <person name="Barry K.W."/>
            <person name="Haridas S."/>
            <person name="Chen C."/>
            <person name="Bauer D."/>
            <person name="Andreopoulos W."/>
            <person name="Pangilinan J."/>
            <person name="LaButti K."/>
            <person name="Riley R."/>
            <person name="Lipzen A."/>
            <person name="Clum A."/>
            <person name="Drula E."/>
            <person name="Henrissat B."/>
            <person name="Kohler A."/>
            <person name="Grigoriev I.V."/>
            <person name="Martin F.M."/>
            <person name="Hacquard S."/>
        </authorList>
    </citation>
    <scope>NUCLEOTIDE SEQUENCE</scope>
    <source>
        <strain evidence="2">MPI-CAGE-CH-0243</strain>
    </source>
</reference>
<dbReference type="CDD" id="cd00593">
    <property type="entry name" value="RIBOc"/>
    <property type="match status" value="1"/>
</dbReference>
<keyword evidence="3" id="KW-1185">Reference proteome</keyword>
<gene>
    <name evidence="2" type="ORF">B0J11DRAFT_430449</name>
</gene>
<protein>
    <submittedName>
        <fullName evidence="2">Ribonuclease III domain-containing protein</fullName>
    </submittedName>
</protein>
<dbReference type="InterPro" id="IPR036389">
    <property type="entry name" value="RNase_III_sf"/>
</dbReference>
<evidence type="ECO:0000259" key="1">
    <source>
        <dbReference type="PROSITE" id="PS50142"/>
    </source>
</evidence>
<dbReference type="InterPro" id="IPR000999">
    <property type="entry name" value="RNase_III_dom"/>
</dbReference>
<dbReference type="Gene3D" id="1.10.1520.10">
    <property type="entry name" value="Ribonuclease III domain"/>
    <property type="match status" value="1"/>
</dbReference>
<feature type="domain" description="RNase III" evidence="1">
    <location>
        <begin position="8"/>
        <end position="141"/>
    </location>
</feature>
<sequence length="181" mass="19794">MTSEDSKIAELEQIIGYSFANKLLAAEALQMAGKVRLFTVDGASRGVKKNIDLALVGNSILATILCKMWYQARDSQGNRLTPGHWNDIRQQKLSNDSLGGLGFEIGIHRCIMKEAGLGRVSKKMVAQTVEAVIGAVYMDVDDNGMESVRAVIQDMGFAEHPHLMVMLQQPSLLNTESANDN</sequence>
<dbReference type="Pfam" id="PF00636">
    <property type="entry name" value="Ribonuclease_3"/>
    <property type="match status" value="1"/>
</dbReference>
<dbReference type="GO" id="GO:0004525">
    <property type="term" value="F:ribonuclease III activity"/>
    <property type="evidence" value="ECO:0007669"/>
    <property type="project" value="InterPro"/>
</dbReference>
<dbReference type="OrthoDB" id="67027at2759"/>
<name>A0A9P9E5E1_9PLEO</name>